<evidence type="ECO:0000313" key="4">
    <source>
        <dbReference type="EMBL" id="GAA2126611.1"/>
    </source>
</evidence>
<gene>
    <name evidence="4" type="ORF">GCM10009843_25230</name>
</gene>
<protein>
    <recommendedName>
        <fullName evidence="6">DUF1906 domain-containing protein</fullName>
    </recommendedName>
</protein>
<evidence type="ECO:0000313" key="5">
    <source>
        <dbReference type="Proteomes" id="UP001500575"/>
    </source>
</evidence>
<dbReference type="InterPro" id="IPR015020">
    <property type="entry name" value="Rv2525c-like_Glyco_Hydro-like"/>
</dbReference>
<dbReference type="Gene3D" id="1.10.101.10">
    <property type="entry name" value="PGBD-like superfamily/PGBD"/>
    <property type="match status" value="1"/>
</dbReference>
<sequence>MPRPVRRFAATLAIALATTLAAPTSSPAAAPVVAAQREGNPVTPGDLTGYGFDQCLAPTQRSMNKWMKHSPFLAVGIYISGKSRACRSQPNLTPEWVSTQLAKGWRLLPITLGPQASCQPRFPRYSDDVKIDPTPGADKTYAIARAQGYAEAGTTVTDAQALGIVPGSTLWYDLEGFALGNTHCRESALRFLDGWTVRLHELGYVSGVYSSVGSGIKMLDDARVLRPGTFTLPDRIWLARWDGIANTSSSYIREDGWRPGGRMKQYQGGHNETWGGVTINIDRNYLELGQGSVATPETHCGGVRVDFRSYGRLTAESSGRRMEALKCLLKEQGYPVGRWTKASRGSLPPAVQSWQTAHGFAATTTWQRQHWIALLSQGARPVQKVGSAGEGVFRLQRALNAAGSRLKITGVFDASTEAAVRAWQQQAGLPATGVIAPRSWKQLQTGGR</sequence>
<keyword evidence="5" id="KW-1185">Reference proteome</keyword>
<evidence type="ECO:0000256" key="1">
    <source>
        <dbReference type="SAM" id="SignalP"/>
    </source>
</evidence>
<proteinExistence type="predicted"/>
<dbReference type="InterPro" id="IPR036365">
    <property type="entry name" value="PGBD-like_sf"/>
</dbReference>
<evidence type="ECO:0000259" key="3">
    <source>
        <dbReference type="Pfam" id="PF08924"/>
    </source>
</evidence>
<dbReference type="SUPFAM" id="SSF47090">
    <property type="entry name" value="PGBD-like"/>
    <property type="match status" value="2"/>
</dbReference>
<feature type="domain" description="Peptidoglycan binding-like" evidence="2">
    <location>
        <begin position="389"/>
        <end position="443"/>
    </location>
</feature>
<dbReference type="Pfam" id="PF08924">
    <property type="entry name" value="Rv2525c_GlyHyd-like"/>
    <property type="match status" value="1"/>
</dbReference>
<feature type="chain" id="PRO_5045512504" description="DUF1906 domain-containing protein" evidence="1">
    <location>
        <begin position="31"/>
        <end position="448"/>
    </location>
</feature>
<evidence type="ECO:0000259" key="2">
    <source>
        <dbReference type="Pfam" id="PF01471"/>
    </source>
</evidence>
<keyword evidence="1" id="KW-0732">Signal</keyword>
<dbReference type="InterPro" id="IPR017853">
    <property type="entry name" value="GH"/>
</dbReference>
<dbReference type="EMBL" id="BAAAQQ010000012">
    <property type="protein sequence ID" value="GAA2126611.1"/>
    <property type="molecule type" value="Genomic_DNA"/>
</dbReference>
<accession>A0ABN2YF90</accession>
<dbReference type="Proteomes" id="UP001500575">
    <property type="component" value="Unassembled WGS sequence"/>
</dbReference>
<feature type="signal peptide" evidence="1">
    <location>
        <begin position="1"/>
        <end position="30"/>
    </location>
</feature>
<dbReference type="Gene3D" id="3.20.20.80">
    <property type="entry name" value="Glycosidases"/>
    <property type="match status" value="1"/>
</dbReference>
<dbReference type="InterPro" id="IPR036366">
    <property type="entry name" value="PGBDSf"/>
</dbReference>
<comment type="caution">
    <text evidence="4">The sequence shown here is derived from an EMBL/GenBank/DDBJ whole genome shotgun (WGS) entry which is preliminary data.</text>
</comment>
<reference evidence="4 5" key="1">
    <citation type="journal article" date="2019" name="Int. J. Syst. Evol. Microbiol.">
        <title>The Global Catalogue of Microorganisms (GCM) 10K type strain sequencing project: providing services to taxonomists for standard genome sequencing and annotation.</title>
        <authorList>
            <consortium name="The Broad Institute Genomics Platform"/>
            <consortium name="The Broad Institute Genome Sequencing Center for Infectious Disease"/>
            <person name="Wu L."/>
            <person name="Ma J."/>
        </authorList>
    </citation>
    <scope>NUCLEOTIDE SEQUENCE [LARGE SCALE GENOMIC DNA]</scope>
    <source>
        <strain evidence="4 5">JCM 16021</strain>
    </source>
</reference>
<dbReference type="RefSeq" id="WP_344304107.1">
    <property type="nucleotide sequence ID" value="NZ_BAAAQQ010000012.1"/>
</dbReference>
<dbReference type="SUPFAM" id="SSF51445">
    <property type="entry name" value="(Trans)glycosidases"/>
    <property type="match status" value="1"/>
</dbReference>
<dbReference type="CDD" id="cd06418">
    <property type="entry name" value="GH25_BacA-like"/>
    <property type="match status" value="1"/>
</dbReference>
<evidence type="ECO:0008006" key="6">
    <source>
        <dbReference type="Google" id="ProtNLM"/>
    </source>
</evidence>
<dbReference type="InterPro" id="IPR002477">
    <property type="entry name" value="Peptidoglycan-bd-like"/>
</dbReference>
<feature type="domain" description="Rv2525c-like glycoside hydrolase-like" evidence="3">
    <location>
        <begin position="67"/>
        <end position="285"/>
    </location>
</feature>
<name>A0ABN2YF90_9ACTN</name>
<organism evidence="4 5">
    <name type="scientific">Nocardioides bigeumensis</name>
    <dbReference type="NCBI Taxonomy" id="433657"/>
    <lineage>
        <taxon>Bacteria</taxon>
        <taxon>Bacillati</taxon>
        <taxon>Actinomycetota</taxon>
        <taxon>Actinomycetes</taxon>
        <taxon>Propionibacteriales</taxon>
        <taxon>Nocardioidaceae</taxon>
        <taxon>Nocardioides</taxon>
    </lineage>
</organism>
<dbReference type="Pfam" id="PF01471">
    <property type="entry name" value="PG_binding_1"/>
    <property type="match status" value="1"/>
</dbReference>